<organism evidence="2 3">
    <name type="scientific">Pleurotus eryngii</name>
    <name type="common">Boletus of the steppes</name>
    <dbReference type="NCBI Taxonomy" id="5323"/>
    <lineage>
        <taxon>Eukaryota</taxon>
        <taxon>Fungi</taxon>
        <taxon>Dikarya</taxon>
        <taxon>Basidiomycota</taxon>
        <taxon>Agaricomycotina</taxon>
        <taxon>Agaricomycetes</taxon>
        <taxon>Agaricomycetidae</taxon>
        <taxon>Agaricales</taxon>
        <taxon>Pleurotineae</taxon>
        <taxon>Pleurotaceae</taxon>
        <taxon>Pleurotus</taxon>
    </lineage>
</organism>
<evidence type="ECO:0000313" key="3">
    <source>
        <dbReference type="Proteomes" id="UP000807025"/>
    </source>
</evidence>
<comment type="caution">
    <text evidence="2">The sequence shown here is derived from an EMBL/GenBank/DDBJ whole genome shotgun (WGS) entry which is preliminary data.</text>
</comment>
<dbReference type="SUPFAM" id="SSF52540">
    <property type="entry name" value="P-loop containing nucleoside triphosphate hydrolases"/>
    <property type="match status" value="1"/>
</dbReference>
<accession>A0A9P5ZEB7</accession>
<protein>
    <recommendedName>
        <fullName evidence="1">DEAD/DEAH-box helicase domain-containing protein</fullName>
    </recommendedName>
</protein>
<proteinExistence type="predicted"/>
<dbReference type="InterPro" id="IPR027417">
    <property type="entry name" value="P-loop_NTPase"/>
</dbReference>
<name>A0A9P5ZEB7_PLEER</name>
<dbReference type="Gene3D" id="3.40.50.300">
    <property type="entry name" value="P-loop containing nucleotide triphosphate hydrolases"/>
    <property type="match status" value="1"/>
</dbReference>
<dbReference type="Proteomes" id="UP000807025">
    <property type="component" value="Unassembled WGS sequence"/>
</dbReference>
<feature type="domain" description="DEAD/DEAH-box helicase" evidence="1">
    <location>
        <begin position="27"/>
        <end position="101"/>
    </location>
</feature>
<keyword evidence="3" id="KW-1185">Reference proteome</keyword>
<evidence type="ECO:0000259" key="1">
    <source>
        <dbReference type="Pfam" id="PF00270"/>
    </source>
</evidence>
<dbReference type="OrthoDB" id="10261556at2759"/>
<sequence>MMPSIDWTPQRIRDVVQKYFRKRACWYQLEIASALYRGFDVVGIAATGSGKTLSFFTPLLMALEEGHDKIIFIVTPLNLLGKQNSEQLNSAGLTAVAVSAENSSTETIEVAQQAAR</sequence>
<reference evidence="2" key="1">
    <citation type="submission" date="2020-11" db="EMBL/GenBank/DDBJ databases">
        <authorList>
            <consortium name="DOE Joint Genome Institute"/>
            <person name="Ahrendt S."/>
            <person name="Riley R."/>
            <person name="Andreopoulos W."/>
            <person name="Labutti K."/>
            <person name="Pangilinan J."/>
            <person name="Ruiz-Duenas F.J."/>
            <person name="Barrasa J.M."/>
            <person name="Sanchez-Garcia M."/>
            <person name="Camarero S."/>
            <person name="Miyauchi S."/>
            <person name="Serrano A."/>
            <person name="Linde D."/>
            <person name="Babiker R."/>
            <person name="Drula E."/>
            <person name="Ayuso-Fernandez I."/>
            <person name="Pacheco R."/>
            <person name="Padilla G."/>
            <person name="Ferreira P."/>
            <person name="Barriuso J."/>
            <person name="Kellner H."/>
            <person name="Castanera R."/>
            <person name="Alfaro M."/>
            <person name="Ramirez L."/>
            <person name="Pisabarro A.G."/>
            <person name="Kuo A."/>
            <person name="Tritt A."/>
            <person name="Lipzen A."/>
            <person name="He G."/>
            <person name="Yan M."/>
            <person name="Ng V."/>
            <person name="Cullen D."/>
            <person name="Martin F."/>
            <person name="Rosso M.-N."/>
            <person name="Henrissat B."/>
            <person name="Hibbett D."/>
            <person name="Martinez A.T."/>
            <person name="Grigoriev I.V."/>
        </authorList>
    </citation>
    <scope>NUCLEOTIDE SEQUENCE</scope>
    <source>
        <strain evidence="2">ATCC 90797</strain>
    </source>
</reference>
<dbReference type="GO" id="GO:0003676">
    <property type="term" value="F:nucleic acid binding"/>
    <property type="evidence" value="ECO:0007669"/>
    <property type="project" value="InterPro"/>
</dbReference>
<dbReference type="Pfam" id="PF00270">
    <property type="entry name" value="DEAD"/>
    <property type="match status" value="1"/>
</dbReference>
<dbReference type="EMBL" id="MU155015">
    <property type="protein sequence ID" value="KAF9486687.1"/>
    <property type="molecule type" value="Genomic_DNA"/>
</dbReference>
<dbReference type="InterPro" id="IPR011545">
    <property type="entry name" value="DEAD/DEAH_box_helicase_dom"/>
</dbReference>
<dbReference type="GO" id="GO:0005524">
    <property type="term" value="F:ATP binding"/>
    <property type="evidence" value="ECO:0007669"/>
    <property type="project" value="InterPro"/>
</dbReference>
<gene>
    <name evidence="2" type="ORF">BDN71DRAFT_1561555</name>
</gene>
<evidence type="ECO:0000313" key="2">
    <source>
        <dbReference type="EMBL" id="KAF9486687.1"/>
    </source>
</evidence>
<dbReference type="AlphaFoldDB" id="A0A9P5ZEB7"/>